<dbReference type="Gene3D" id="1.10.10.10">
    <property type="entry name" value="Winged helix-like DNA-binding domain superfamily/Winged helix DNA-binding domain"/>
    <property type="match status" value="1"/>
</dbReference>
<dbReference type="PANTHER" id="PTHR34580:SF1">
    <property type="entry name" value="PROTEIN PAFC"/>
    <property type="match status" value="1"/>
</dbReference>
<dbReference type="PROSITE" id="PS52050">
    <property type="entry name" value="WYL"/>
    <property type="match status" value="1"/>
</dbReference>
<name>A0ABP6UQF5_9FLAO</name>
<evidence type="ECO:0000256" key="1">
    <source>
        <dbReference type="ARBA" id="ARBA00023015"/>
    </source>
</evidence>
<keyword evidence="2" id="KW-0804">Transcription</keyword>
<keyword evidence="5" id="KW-1185">Reference proteome</keyword>
<dbReference type="InterPro" id="IPR036390">
    <property type="entry name" value="WH_DNA-bd_sf"/>
</dbReference>
<sequence>MEAIEKPRLSRLTSIITLLQSNKIITTTYLAEKFQVSVRTIYRDIRTLENSGIPIITEEGRGYSLMQGYHIPPVMFTENEANALITAEQIILKNKDNSLIEHYSNAISKIKSVLRFSQKEKANLLSKRIHYRENVEELKTSDYLMSIQSAITNFQLVEIEYHSLDNNFTKRFIEPFAIYSTQGNWLLIAFCKLRTEYRIFRIDLIEKLRIQTVTFEPHKMTLEQFFKECQKKYTHTPDTPLS</sequence>
<dbReference type="Pfam" id="PF08279">
    <property type="entry name" value="HTH_11"/>
    <property type="match status" value="1"/>
</dbReference>
<dbReference type="InterPro" id="IPR026881">
    <property type="entry name" value="WYL_dom"/>
</dbReference>
<dbReference type="PROSITE" id="PS51000">
    <property type="entry name" value="HTH_DEOR_2"/>
    <property type="match status" value="1"/>
</dbReference>
<protein>
    <submittedName>
        <fullName evidence="4">HTH domain-containing protein</fullName>
    </submittedName>
</protein>
<reference evidence="5" key="1">
    <citation type="journal article" date="2019" name="Int. J. Syst. Evol. Microbiol.">
        <title>The Global Catalogue of Microorganisms (GCM) 10K type strain sequencing project: providing services to taxonomists for standard genome sequencing and annotation.</title>
        <authorList>
            <consortium name="The Broad Institute Genomics Platform"/>
            <consortium name="The Broad Institute Genome Sequencing Center for Infectious Disease"/>
            <person name="Wu L."/>
            <person name="Ma J."/>
        </authorList>
    </citation>
    <scope>NUCLEOTIDE SEQUENCE [LARGE SCALE GENOMIC DNA]</scope>
    <source>
        <strain evidence="5">JCM 17106</strain>
    </source>
</reference>
<keyword evidence="1" id="KW-0805">Transcription regulation</keyword>
<evidence type="ECO:0000313" key="5">
    <source>
        <dbReference type="Proteomes" id="UP001500459"/>
    </source>
</evidence>
<dbReference type="SMART" id="SM00420">
    <property type="entry name" value="HTH_DEOR"/>
    <property type="match status" value="1"/>
</dbReference>
<organism evidence="4 5">
    <name type="scientific">Aquimarina addita</name>
    <dbReference type="NCBI Taxonomy" id="870485"/>
    <lineage>
        <taxon>Bacteria</taxon>
        <taxon>Pseudomonadati</taxon>
        <taxon>Bacteroidota</taxon>
        <taxon>Flavobacteriia</taxon>
        <taxon>Flavobacteriales</taxon>
        <taxon>Flavobacteriaceae</taxon>
        <taxon>Aquimarina</taxon>
    </lineage>
</organism>
<dbReference type="Pfam" id="PF13280">
    <property type="entry name" value="WYL"/>
    <property type="match status" value="1"/>
</dbReference>
<dbReference type="InterPro" id="IPR051534">
    <property type="entry name" value="CBASS_pafABC_assoc_protein"/>
</dbReference>
<dbReference type="SUPFAM" id="SSF46785">
    <property type="entry name" value="Winged helix' DNA-binding domain"/>
    <property type="match status" value="1"/>
</dbReference>
<dbReference type="Proteomes" id="UP001500459">
    <property type="component" value="Unassembled WGS sequence"/>
</dbReference>
<evidence type="ECO:0000256" key="2">
    <source>
        <dbReference type="ARBA" id="ARBA00023163"/>
    </source>
</evidence>
<dbReference type="InterPro" id="IPR013196">
    <property type="entry name" value="HTH_11"/>
</dbReference>
<dbReference type="EMBL" id="BAABCW010000012">
    <property type="protein sequence ID" value="GAA3513600.1"/>
    <property type="molecule type" value="Genomic_DNA"/>
</dbReference>
<dbReference type="InterPro" id="IPR001034">
    <property type="entry name" value="DeoR_HTH"/>
</dbReference>
<dbReference type="PANTHER" id="PTHR34580">
    <property type="match status" value="1"/>
</dbReference>
<evidence type="ECO:0000259" key="3">
    <source>
        <dbReference type="PROSITE" id="PS51000"/>
    </source>
</evidence>
<accession>A0ABP6UQF5</accession>
<proteinExistence type="predicted"/>
<comment type="caution">
    <text evidence="4">The sequence shown here is derived from an EMBL/GenBank/DDBJ whole genome shotgun (WGS) entry which is preliminary data.</text>
</comment>
<evidence type="ECO:0000313" key="4">
    <source>
        <dbReference type="EMBL" id="GAA3513600.1"/>
    </source>
</evidence>
<gene>
    <name evidence="4" type="ORF">GCM10022393_29250</name>
</gene>
<feature type="domain" description="HTH deoR-type" evidence="3">
    <location>
        <begin position="8"/>
        <end position="63"/>
    </location>
</feature>
<dbReference type="RefSeq" id="WP_344928683.1">
    <property type="nucleotide sequence ID" value="NZ_BAABCW010000012.1"/>
</dbReference>
<dbReference type="InterPro" id="IPR036388">
    <property type="entry name" value="WH-like_DNA-bd_sf"/>
</dbReference>